<keyword evidence="8" id="KW-0812">Transmembrane</keyword>
<dbReference type="HOGENOM" id="CLU_000445_114_4_10"/>
<proteinExistence type="predicted"/>
<feature type="domain" description="Histidine kinase" evidence="9">
    <location>
        <begin position="230"/>
        <end position="440"/>
    </location>
</feature>
<dbReference type="STRING" id="927665.HMPREF1535_00311"/>
<dbReference type="Gene3D" id="3.30.565.10">
    <property type="entry name" value="Histidine kinase-like ATPase, C-terminal domain"/>
    <property type="match status" value="1"/>
</dbReference>
<evidence type="ECO:0000313" key="11">
    <source>
        <dbReference type="Proteomes" id="UP000033047"/>
    </source>
</evidence>
<keyword evidence="3" id="KW-0808">Transferase</keyword>
<keyword evidence="7" id="KW-0902">Two-component regulatory system</keyword>
<organism evidence="10 11">
    <name type="scientific">Parabacteroides goldsteinii DSM 19448 = WAL 12034</name>
    <dbReference type="NCBI Taxonomy" id="927665"/>
    <lineage>
        <taxon>Bacteria</taxon>
        <taxon>Pseudomonadati</taxon>
        <taxon>Bacteroidota</taxon>
        <taxon>Bacteroidia</taxon>
        <taxon>Bacteroidales</taxon>
        <taxon>Tannerellaceae</taxon>
        <taxon>Parabacteroides</taxon>
    </lineage>
</organism>
<dbReference type="InterPro" id="IPR005467">
    <property type="entry name" value="His_kinase_dom"/>
</dbReference>
<dbReference type="PRINTS" id="PR00344">
    <property type="entry name" value="BCTRLSENSOR"/>
</dbReference>
<dbReference type="PANTHER" id="PTHR43065:SF46">
    <property type="entry name" value="C4-DICARBOXYLATE TRANSPORT SENSOR PROTEIN DCTB"/>
    <property type="match status" value="1"/>
</dbReference>
<dbReference type="InterPro" id="IPR004358">
    <property type="entry name" value="Sig_transdc_His_kin-like_C"/>
</dbReference>
<gene>
    <name evidence="10" type="ORF">HMPREF1535_00311</name>
</gene>
<accession>A0A0F5JQH6</accession>
<keyword evidence="8" id="KW-0472">Membrane</keyword>
<dbReference type="GO" id="GO:0004673">
    <property type="term" value="F:protein histidine kinase activity"/>
    <property type="evidence" value="ECO:0007669"/>
    <property type="project" value="UniProtKB-EC"/>
</dbReference>
<dbReference type="SUPFAM" id="SSF55874">
    <property type="entry name" value="ATPase domain of HSP90 chaperone/DNA topoisomerase II/histidine kinase"/>
    <property type="match status" value="1"/>
</dbReference>
<evidence type="ECO:0000259" key="9">
    <source>
        <dbReference type="PROSITE" id="PS50109"/>
    </source>
</evidence>
<name>A0A0F5JQH6_9BACT</name>
<protein>
    <recommendedName>
        <fullName evidence="2">histidine kinase</fullName>
        <ecNumber evidence="2">2.7.13.3</ecNumber>
    </recommendedName>
</protein>
<keyword evidence="8" id="KW-1133">Transmembrane helix</keyword>
<evidence type="ECO:0000256" key="3">
    <source>
        <dbReference type="ARBA" id="ARBA00022679"/>
    </source>
</evidence>
<dbReference type="GO" id="GO:0005524">
    <property type="term" value="F:ATP binding"/>
    <property type="evidence" value="ECO:0007669"/>
    <property type="project" value="UniProtKB-KW"/>
</dbReference>
<dbReference type="InterPro" id="IPR003594">
    <property type="entry name" value="HATPase_dom"/>
</dbReference>
<sequence>MKQYSKKAIGLILLIVITSLVLAFLVAGQFYISAFIAGMILLIEAWYLLRQMERSDRLFRHFVWSVRYSDFLSSGATPQEPSDALPQELTEAVEEALQFYKKHLQQKESQLQYFQALANHIDLSVFVYSPETGQVEWMNQAAKIQTGLNFAETIDDLAAYHPELPARLRILHPGELSILQVRRQEDYSQLILSSMSFVVLNKPLTVVSMKNIRSVLENKETEAWQKLIRVLTHEIMNSMTPIVSLSELLKSKQTSDPITDEEREEIHQAVDTIFRRSSGLVRFVENYRKVTGIPTPVPEIIPVDSLLDNVALLFREETDSIKVLPSASHLQVIADKALIEQILINLIKNALDATQECENPRIELSAGINAEGKNYIQVSDNGTGIPADVQERIFIPFFTTKPVGSGIGLSISRQIMYMHKGSLTVISEAGKGSRFLLTFA</sequence>
<dbReference type="AlphaFoldDB" id="A0A0F5JQH6"/>
<evidence type="ECO:0000256" key="8">
    <source>
        <dbReference type="SAM" id="Phobius"/>
    </source>
</evidence>
<dbReference type="SMART" id="SM00387">
    <property type="entry name" value="HATPase_c"/>
    <property type="match status" value="1"/>
</dbReference>
<evidence type="ECO:0000313" key="10">
    <source>
        <dbReference type="EMBL" id="KKB60036.1"/>
    </source>
</evidence>
<dbReference type="PANTHER" id="PTHR43065">
    <property type="entry name" value="SENSOR HISTIDINE KINASE"/>
    <property type="match status" value="1"/>
</dbReference>
<dbReference type="PROSITE" id="PS50109">
    <property type="entry name" value="HIS_KIN"/>
    <property type="match status" value="1"/>
</dbReference>
<comment type="catalytic activity">
    <reaction evidence="1">
        <text>ATP + protein L-histidine = ADP + protein N-phospho-L-histidine.</text>
        <dbReference type="EC" id="2.7.13.3"/>
    </reaction>
</comment>
<keyword evidence="5" id="KW-0418">Kinase</keyword>
<dbReference type="RefSeq" id="WP_007659047.1">
    <property type="nucleotide sequence ID" value="NZ_KQ033912.1"/>
</dbReference>
<evidence type="ECO:0000256" key="6">
    <source>
        <dbReference type="ARBA" id="ARBA00022840"/>
    </source>
</evidence>
<evidence type="ECO:0000256" key="7">
    <source>
        <dbReference type="ARBA" id="ARBA00023012"/>
    </source>
</evidence>
<feature type="transmembrane region" description="Helical" evidence="8">
    <location>
        <begin position="7"/>
        <end position="25"/>
    </location>
</feature>
<dbReference type="Pfam" id="PF02518">
    <property type="entry name" value="HATPase_c"/>
    <property type="match status" value="1"/>
</dbReference>
<evidence type="ECO:0000256" key="4">
    <source>
        <dbReference type="ARBA" id="ARBA00022741"/>
    </source>
</evidence>
<evidence type="ECO:0000256" key="5">
    <source>
        <dbReference type="ARBA" id="ARBA00022777"/>
    </source>
</evidence>
<dbReference type="InterPro" id="IPR036890">
    <property type="entry name" value="HATPase_C_sf"/>
</dbReference>
<dbReference type="PATRIC" id="fig|927665.4.peg.311"/>
<evidence type="ECO:0000256" key="2">
    <source>
        <dbReference type="ARBA" id="ARBA00012438"/>
    </source>
</evidence>
<keyword evidence="4" id="KW-0547">Nucleotide-binding</keyword>
<keyword evidence="6" id="KW-0067">ATP-binding</keyword>
<comment type="caution">
    <text evidence="10">The sequence shown here is derived from an EMBL/GenBank/DDBJ whole genome shotgun (WGS) entry which is preliminary data.</text>
</comment>
<evidence type="ECO:0000256" key="1">
    <source>
        <dbReference type="ARBA" id="ARBA00000085"/>
    </source>
</evidence>
<dbReference type="EMBL" id="AQHV01000001">
    <property type="protein sequence ID" value="KKB60036.1"/>
    <property type="molecule type" value="Genomic_DNA"/>
</dbReference>
<dbReference type="EC" id="2.7.13.3" evidence="2"/>
<dbReference type="GO" id="GO:0000160">
    <property type="term" value="P:phosphorelay signal transduction system"/>
    <property type="evidence" value="ECO:0007669"/>
    <property type="project" value="UniProtKB-KW"/>
</dbReference>
<dbReference type="Proteomes" id="UP000033047">
    <property type="component" value="Unassembled WGS sequence"/>
</dbReference>
<reference evidence="10 11" key="1">
    <citation type="submission" date="2013-04" db="EMBL/GenBank/DDBJ databases">
        <title>The Genome Sequence of Parabacteroides goldsteinii DSM 19448.</title>
        <authorList>
            <consortium name="The Broad Institute Genomics Platform"/>
            <person name="Earl A."/>
            <person name="Ward D."/>
            <person name="Feldgarden M."/>
            <person name="Gevers D."/>
            <person name="Martens E."/>
            <person name="Sakamoto M."/>
            <person name="Benno Y."/>
            <person name="Song Y."/>
            <person name="Liu C."/>
            <person name="Lee J."/>
            <person name="Bolanos M."/>
            <person name="Vaisanen M.L."/>
            <person name="Finegold S.M."/>
            <person name="Walker B."/>
            <person name="Young S."/>
            <person name="Zeng Q."/>
            <person name="Gargeya S."/>
            <person name="Fitzgerald M."/>
            <person name="Haas B."/>
            <person name="Abouelleil A."/>
            <person name="Allen A.W."/>
            <person name="Alvarado L."/>
            <person name="Arachchi H.M."/>
            <person name="Berlin A.M."/>
            <person name="Chapman S.B."/>
            <person name="Gainer-Dewar J."/>
            <person name="Goldberg J."/>
            <person name="Griggs A."/>
            <person name="Gujja S."/>
            <person name="Hansen M."/>
            <person name="Howarth C."/>
            <person name="Imamovic A."/>
            <person name="Ireland A."/>
            <person name="Larimer J."/>
            <person name="McCowan C."/>
            <person name="Murphy C."/>
            <person name="Pearson M."/>
            <person name="Poon T.W."/>
            <person name="Priest M."/>
            <person name="Roberts A."/>
            <person name="Saif S."/>
            <person name="Shea T."/>
            <person name="Sisk P."/>
            <person name="Sykes S."/>
            <person name="Wortman J."/>
            <person name="Nusbaum C."/>
            <person name="Birren B."/>
        </authorList>
    </citation>
    <scope>NUCLEOTIDE SEQUENCE [LARGE SCALE GENOMIC DNA]</scope>
    <source>
        <strain evidence="10 11">DSM 19448</strain>
    </source>
</reference>